<reference evidence="2" key="1">
    <citation type="journal article" date="2020" name="Nature">
        <title>Giant virus diversity and host interactions through global metagenomics.</title>
        <authorList>
            <person name="Schulz F."/>
            <person name="Roux S."/>
            <person name="Paez-Espino D."/>
            <person name="Jungbluth S."/>
            <person name="Walsh D.A."/>
            <person name="Denef V.J."/>
            <person name="McMahon K.D."/>
            <person name="Konstantinidis K.T."/>
            <person name="Eloe-Fadrosh E.A."/>
            <person name="Kyrpides N.C."/>
            <person name="Woyke T."/>
        </authorList>
    </citation>
    <scope>NUCLEOTIDE SEQUENCE</scope>
    <source>
        <strain evidence="2">GVMAG-M-3300020182-33</strain>
    </source>
</reference>
<sequence length="74" mass="8129">MAYGMFALLLNLSLENQRAREDRRSREVAEIQEAVVASPCATADTSPALSRNKPMCIHDKAQSSKEAEISPKPV</sequence>
<organism evidence="2">
    <name type="scientific">viral metagenome</name>
    <dbReference type="NCBI Taxonomy" id="1070528"/>
    <lineage>
        <taxon>unclassified sequences</taxon>
        <taxon>metagenomes</taxon>
        <taxon>organismal metagenomes</taxon>
    </lineage>
</organism>
<accession>A0A6C0C1M0</accession>
<dbReference type="EMBL" id="MN739311">
    <property type="protein sequence ID" value="QHS97981.1"/>
    <property type="molecule type" value="Genomic_DNA"/>
</dbReference>
<proteinExistence type="predicted"/>
<feature type="region of interest" description="Disordered" evidence="1">
    <location>
        <begin position="41"/>
        <end position="74"/>
    </location>
</feature>
<feature type="compositionally biased region" description="Basic and acidic residues" evidence="1">
    <location>
        <begin position="56"/>
        <end position="74"/>
    </location>
</feature>
<dbReference type="AlphaFoldDB" id="A0A6C0C1M0"/>
<name>A0A6C0C1M0_9ZZZZ</name>
<evidence type="ECO:0000313" key="2">
    <source>
        <dbReference type="EMBL" id="QHS97981.1"/>
    </source>
</evidence>
<evidence type="ECO:0000256" key="1">
    <source>
        <dbReference type="SAM" id="MobiDB-lite"/>
    </source>
</evidence>
<protein>
    <submittedName>
        <fullName evidence="2">Uncharacterized protein</fullName>
    </submittedName>
</protein>